<accession>A0A1S0TJF4</accession>
<dbReference type="RefSeq" id="XP_003149321.1">
    <property type="nucleotide sequence ID" value="XM_003149273.1"/>
</dbReference>
<evidence type="ECO:0000313" key="1">
    <source>
        <dbReference type="EMBL" id="EFO14748.1"/>
    </source>
</evidence>
<reference evidence="1" key="1">
    <citation type="submission" date="2012-04" db="EMBL/GenBank/DDBJ databases">
        <title>The Genome Sequence of Loa loa.</title>
        <authorList>
            <consortium name="The Broad Institute Genome Sequencing Platform"/>
            <consortium name="Broad Institute Genome Sequencing Center for Infectious Disease"/>
            <person name="Nutman T.B."/>
            <person name="Fink D.L."/>
            <person name="Russ C."/>
            <person name="Young S."/>
            <person name="Zeng Q."/>
            <person name="Gargeya S."/>
            <person name="Alvarado L."/>
            <person name="Berlin A."/>
            <person name="Chapman S.B."/>
            <person name="Chen Z."/>
            <person name="Freedman E."/>
            <person name="Gellesch M."/>
            <person name="Goldberg J."/>
            <person name="Griggs A."/>
            <person name="Gujja S."/>
            <person name="Heilman E.R."/>
            <person name="Heiman D."/>
            <person name="Howarth C."/>
            <person name="Mehta T."/>
            <person name="Neiman D."/>
            <person name="Pearson M."/>
            <person name="Roberts A."/>
            <person name="Saif S."/>
            <person name="Shea T."/>
            <person name="Shenoy N."/>
            <person name="Sisk P."/>
            <person name="Stolte C."/>
            <person name="Sykes S."/>
            <person name="White J."/>
            <person name="Yandava C."/>
            <person name="Haas B."/>
            <person name="Henn M.R."/>
            <person name="Nusbaum C."/>
            <person name="Birren B."/>
        </authorList>
    </citation>
    <scope>NUCLEOTIDE SEQUENCE [LARGE SCALE GENOMIC DNA]</scope>
</reference>
<dbReference type="CTD" id="9951241"/>
<sequence length="84" mass="10298">MWQLFIVQQLNIRPPKMLLLFLLAGFQKYDEDFWLRNDGDLRIHTTYTHTHTHTNTYTHRHRHTYRQARICTSTDAYIYKQMGK</sequence>
<dbReference type="GeneID" id="9951241"/>
<gene>
    <name evidence="1" type="ORF">LOAG_13768</name>
</gene>
<name>A0A1S0TJF4_LOALO</name>
<dbReference type="EMBL" id="JH712234">
    <property type="protein sequence ID" value="EFO14748.1"/>
    <property type="molecule type" value="Genomic_DNA"/>
</dbReference>
<dbReference type="KEGG" id="loa:LOAG_13768"/>
<organism evidence="1">
    <name type="scientific">Loa loa</name>
    <name type="common">Eye worm</name>
    <name type="synonym">Filaria loa</name>
    <dbReference type="NCBI Taxonomy" id="7209"/>
    <lineage>
        <taxon>Eukaryota</taxon>
        <taxon>Metazoa</taxon>
        <taxon>Ecdysozoa</taxon>
        <taxon>Nematoda</taxon>
        <taxon>Chromadorea</taxon>
        <taxon>Rhabditida</taxon>
        <taxon>Spirurina</taxon>
        <taxon>Spiruromorpha</taxon>
        <taxon>Filarioidea</taxon>
        <taxon>Onchocercidae</taxon>
        <taxon>Loa</taxon>
    </lineage>
</organism>
<proteinExistence type="predicted"/>
<dbReference type="AlphaFoldDB" id="A0A1S0TJF4"/>
<protein>
    <submittedName>
        <fullName evidence="1">Uncharacterized protein</fullName>
    </submittedName>
</protein>
<dbReference type="InParanoid" id="A0A1S0TJF4"/>